<name>C5BHS5_TERTT</name>
<organism evidence="1 2">
    <name type="scientific">Teredinibacter turnerae (strain ATCC 39867 / T7901)</name>
    <dbReference type="NCBI Taxonomy" id="377629"/>
    <lineage>
        <taxon>Bacteria</taxon>
        <taxon>Pseudomonadati</taxon>
        <taxon>Pseudomonadota</taxon>
        <taxon>Gammaproteobacteria</taxon>
        <taxon>Cellvibrionales</taxon>
        <taxon>Cellvibrionaceae</taxon>
        <taxon>Teredinibacter</taxon>
    </lineage>
</organism>
<keyword evidence="2" id="KW-1185">Reference proteome</keyword>
<proteinExistence type="predicted"/>
<dbReference type="KEGG" id="ttu:TERTU_1802"/>
<protein>
    <submittedName>
        <fullName evidence="1">Uncharacterized protein</fullName>
    </submittedName>
</protein>
<reference evidence="1 2" key="1">
    <citation type="journal article" date="2009" name="PLoS ONE">
        <title>The complete genome of Teredinibacter turnerae T7901: an intracellular endosymbiont of marine wood-boring bivalves (shipworms).</title>
        <authorList>
            <person name="Yang J.C."/>
            <person name="Madupu R."/>
            <person name="Durkin A.S."/>
            <person name="Ekborg N.A."/>
            <person name="Pedamallu C.S."/>
            <person name="Hostetler J.B."/>
            <person name="Radune D."/>
            <person name="Toms B.S."/>
            <person name="Henrissat B."/>
            <person name="Coutinho P.M."/>
            <person name="Schwarz S."/>
            <person name="Field L."/>
            <person name="Trindade-Silva A.E."/>
            <person name="Soares C.A.G."/>
            <person name="Elshahawi S."/>
            <person name="Hanora A."/>
            <person name="Schmidt E.W."/>
            <person name="Haygood M.G."/>
            <person name="Posfai J."/>
            <person name="Benner J."/>
            <person name="Madinger C."/>
            <person name="Nove J."/>
            <person name="Anton B."/>
            <person name="Chaudhary K."/>
            <person name="Foster J."/>
            <person name="Holman A."/>
            <person name="Kumar S."/>
            <person name="Lessard P.A."/>
            <person name="Luyten Y.A."/>
            <person name="Slatko B."/>
            <person name="Wood N."/>
            <person name="Wu B."/>
            <person name="Teplitski M."/>
            <person name="Mougous J.D."/>
            <person name="Ward N."/>
            <person name="Eisen J.A."/>
            <person name="Badger J.H."/>
            <person name="Distel D.L."/>
        </authorList>
    </citation>
    <scope>NUCLEOTIDE SEQUENCE [LARGE SCALE GENOMIC DNA]</scope>
    <source>
        <strain evidence="2">ATCC 39867 / T7901</strain>
    </source>
</reference>
<evidence type="ECO:0000313" key="1">
    <source>
        <dbReference type="EMBL" id="ACR13246.1"/>
    </source>
</evidence>
<dbReference type="EMBL" id="CP001614">
    <property type="protein sequence ID" value="ACR13246.1"/>
    <property type="molecule type" value="Genomic_DNA"/>
</dbReference>
<dbReference type="Proteomes" id="UP000009080">
    <property type="component" value="Chromosome"/>
</dbReference>
<evidence type="ECO:0000313" key="2">
    <source>
        <dbReference type="Proteomes" id="UP000009080"/>
    </source>
</evidence>
<gene>
    <name evidence="1" type="ordered locus">TERTU_1802</name>
</gene>
<accession>C5BHS5</accession>
<dbReference type="HOGENOM" id="CLU_3158770_0_0_6"/>
<dbReference type="AlphaFoldDB" id="C5BHS5"/>
<sequence>MWQRSVWPRKTSSETQVLLADLVMKAYAASSNYWDQTTLQHIKYSYSL</sequence>